<comment type="caution">
    <text evidence="2">The sequence shown here is derived from an EMBL/GenBank/DDBJ whole genome shotgun (WGS) entry which is preliminary data.</text>
</comment>
<sequence>MQHRIKTLAVTAALAFGAAVMPTPAAAAVTTLYAPTPAADTRLVTNEYAYWNQGARDAVQSPDWQMDSGSLFTRPTAEGPAYWSGPVNDRVPDGDSNPGTNSAIFRLTTKRADFGDVQVRMKLLINSQTATRSTPVVDWDGLHIFLRYQHEASLYYVSVARRDGAIVAKKKCPGGPSNGGTYYTLGTGAVKYKPTPGQWKWYSANVQNNKDGSVTIGVNRADVPVFSITDKGTGCAPITKPGRVGLRGDNTDFNFSNYKVSTLS</sequence>
<dbReference type="EMBL" id="BMQC01000003">
    <property type="protein sequence ID" value="GGK22287.1"/>
    <property type="molecule type" value="Genomic_DNA"/>
</dbReference>
<feature type="signal peptide" evidence="1">
    <location>
        <begin position="1"/>
        <end position="27"/>
    </location>
</feature>
<evidence type="ECO:0000256" key="1">
    <source>
        <dbReference type="SAM" id="SignalP"/>
    </source>
</evidence>
<proteinExistence type="predicted"/>
<keyword evidence="1" id="KW-0732">Signal</keyword>
<name>A0A8J3BIQ1_9ACTN</name>
<keyword evidence="3" id="KW-1185">Reference proteome</keyword>
<dbReference type="RefSeq" id="WP_189113307.1">
    <property type="nucleotide sequence ID" value="NZ_BMQC01000003.1"/>
</dbReference>
<dbReference type="Proteomes" id="UP000662200">
    <property type="component" value="Unassembled WGS sequence"/>
</dbReference>
<accession>A0A8J3BIQ1</accession>
<gene>
    <name evidence="2" type="ORF">GCM10010124_13460</name>
</gene>
<organism evidence="2 3">
    <name type="scientific">Pilimelia terevasa</name>
    <dbReference type="NCBI Taxonomy" id="53372"/>
    <lineage>
        <taxon>Bacteria</taxon>
        <taxon>Bacillati</taxon>
        <taxon>Actinomycetota</taxon>
        <taxon>Actinomycetes</taxon>
        <taxon>Micromonosporales</taxon>
        <taxon>Micromonosporaceae</taxon>
        <taxon>Pilimelia</taxon>
    </lineage>
</organism>
<feature type="chain" id="PRO_5035218904" evidence="1">
    <location>
        <begin position="28"/>
        <end position="264"/>
    </location>
</feature>
<evidence type="ECO:0000313" key="2">
    <source>
        <dbReference type="EMBL" id="GGK22287.1"/>
    </source>
</evidence>
<dbReference type="AlphaFoldDB" id="A0A8J3BIQ1"/>
<reference evidence="2" key="1">
    <citation type="journal article" date="2014" name="Int. J. Syst. Evol. Microbiol.">
        <title>Complete genome sequence of Corynebacterium casei LMG S-19264T (=DSM 44701T), isolated from a smear-ripened cheese.</title>
        <authorList>
            <consortium name="US DOE Joint Genome Institute (JGI-PGF)"/>
            <person name="Walter F."/>
            <person name="Albersmeier A."/>
            <person name="Kalinowski J."/>
            <person name="Ruckert C."/>
        </authorList>
    </citation>
    <scope>NUCLEOTIDE SEQUENCE</scope>
    <source>
        <strain evidence="2">JCM 3091</strain>
    </source>
</reference>
<evidence type="ECO:0000313" key="3">
    <source>
        <dbReference type="Proteomes" id="UP000662200"/>
    </source>
</evidence>
<protein>
    <submittedName>
        <fullName evidence="2">Uncharacterized protein</fullName>
    </submittedName>
</protein>
<dbReference type="Gene3D" id="2.60.120.560">
    <property type="entry name" value="Exo-inulinase, domain 1"/>
    <property type="match status" value="1"/>
</dbReference>
<reference evidence="2" key="2">
    <citation type="submission" date="2020-09" db="EMBL/GenBank/DDBJ databases">
        <authorList>
            <person name="Sun Q."/>
            <person name="Ohkuma M."/>
        </authorList>
    </citation>
    <scope>NUCLEOTIDE SEQUENCE</scope>
    <source>
        <strain evidence="2">JCM 3091</strain>
    </source>
</reference>